<comment type="function">
    <text evidence="11">Catalyzes the addition and repair of the essential 3'-terminal CCA sequence in tRNAs without using a nucleic acid template. Adds these three nucleotides in the order of C, C, and A to the tRNA nucleotide-73, using CTP and ATP as substrates and producing inorganic pyrophosphate. tRNA 3'-terminal CCA addition is required both for tRNA processing and repair. Also involved in tRNA surveillance by mediating tandem CCA addition to generate a CCACCA at the 3' terminus of unstable tRNAs. While stable tRNAs receive only 3'-terminal CCA, unstable tRNAs are marked with CCACCA and rapidly degraded.</text>
</comment>
<dbReference type="EMBL" id="JBHUMF010000004">
    <property type="protein sequence ID" value="MFD2679485.1"/>
    <property type="molecule type" value="Genomic_DNA"/>
</dbReference>
<comment type="cofactor">
    <cofactor evidence="1 11">
        <name>Mg(2+)</name>
        <dbReference type="ChEBI" id="CHEBI:18420"/>
    </cofactor>
</comment>
<dbReference type="HAMAP" id="MF_01263">
    <property type="entry name" value="CCA_bact_type3"/>
    <property type="match status" value="1"/>
</dbReference>
<feature type="binding site" evidence="11">
    <location>
        <position position="31"/>
    </location>
    <ligand>
        <name>CTP</name>
        <dbReference type="ChEBI" id="CHEBI:37563"/>
    </ligand>
</feature>
<evidence type="ECO:0000256" key="7">
    <source>
        <dbReference type="ARBA" id="ARBA00022800"/>
    </source>
</evidence>
<feature type="binding site" evidence="11">
    <location>
        <position position="28"/>
    </location>
    <ligand>
        <name>CTP</name>
        <dbReference type="ChEBI" id="CHEBI:37563"/>
    </ligand>
</feature>
<proteinExistence type="inferred from homology"/>
<dbReference type="SUPFAM" id="SSF81891">
    <property type="entry name" value="Poly A polymerase C-terminal region-like"/>
    <property type="match status" value="1"/>
</dbReference>
<comment type="caution">
    <text evidence="15">The sequence shown here is derived from an EMBL/GenBank/DDBJ whole genome shotgun (WGS) entry which is preliminary data.</text>
</comment>
<feature type="binding site" evidence="11">
    <location>
        <position position="164"/>
    </location>
    <ligand>
        <name>CTP</name>
        <dbReference type="ChEBI" id="CHEBI:37563"/>
    </ligand>
</feature>
<dbReference type="Pfam" id="PF13735">
    <property type="entry name" value="tRNA_NucTran2_2"/>
    <property type="match status" value="1"/>
</dbReference>
<evidence type="ECO:0000256" key="8">
    <source>
        <dbReference type="ARBA" id="ARBA00022840"/>
    </source>
</evidence>
<evidence type="ECO:0000259" key="13">
    <source>
        <dbReference type="Pfam" id="PF12627"/>
    </source>
</evidence>
<evidence type="ECO:0000313" key="15">
    <source>
        <dbReference type="EMBL" id="MFD2679485.1"/>
    </source>
</evidence>
<organism evidence="15 16">
    <name type="scientific">Bacillus seohaeanensis</name>
    <dbReference type="NCBI Taxonomy" id="284580"/>
    <lineage>
        <taxon>Bacteria</taxon>
        <taxon>Bacillati</taxon>
        <taxon>Bacillota</taxon>
        <taxon>Bacilli</taxon>
        <taxon>Bacillales</taxon>
        <taxon>Bacillaceae</taxon>
        <taxon>Bacillus</taxon>
    </lineage>
</organism>
<evidence type="ECO:0000256" key="11">
    <source>
        <dbReference type="HAMAP-Rule" id="MF_01263"/>
    </source>
</evidence>
<feature type="binding site" evidence="11">
    <location>
        <position position="164"/>
    </location>
    <ligand>
        <name>ATP</name>
        <dbReference type="ChEBI" id="CHEBI:30616"/>
    </ligand>
</feature>
<evidence type="ECO:0000256" key="1">
    <source>
        <dbReference type="ARBA" id="ARBA00001946"/>
    </source>
</evidence>
<gene>
    <name evidence="11" type="primary">cca</name>
    <name evidence="15" type="ORF">ACFSUL_01845</name>
</gene>
<feature type="binding site" evidence="11">
    <location>
        <position position="28"/>
    </location>
    <ligand>
        <name>ATP</name>
        <dbReference type="ChEBI" id="CHEBI:30616"/>
    </ligand>
</feature>
<comment type="similarity">
    <text evidence="11">Belongs to the tRNA nucleotidyltransferase/poly(A) polymerase family. Bacterial CCA-adding enzyme type 3 subfamily.</text>
</comment>
<evidence type="ECO:0000256" key="2">
    <source>
        <dbReference type="ARBA" id="ARBA00022679"/>
    </source>
</evidence>
<dbReference type="InterPro" id="IPR023068">
    <property type="entry name" value="CCA-adding_enz_firmicutes"/>
</dbReference>
<dbReference type="InterPro" id="IPR032828">
    <property type="entry name" value="PolyA_RNA-bd"/>
</dbReference>
<comment type="catalytic activity">
    <reaction evidence="11">
        <text>a tRNA with a 3' CCA end + 2 CTP + ATP = a tRNA with a 3' CCACCA end + 3 diphosphate</text>
        <dbReference type="Rhea" id="RHEA:76235"/>
        <dbReference type="Rhea" id="RHEA-COMP:10468"/>
        <dbReference type="Rhea" id="RHEA-COMP:18655"/>
        <dbReference type="ChEBI" id="CHEBI:30616"/>
        <dbReference type="ChEBI" id="CHEBI:33019"/>
        <dbReference type="ChEBI" id="CHEBI:37563"/>
        <dbReference type="ChEBI" id="CHEBI:83071"/>
        <dbReference type="ChEBI" id="CHEBI:195187"/>
    </reaction>
</comment>
<feature type="binding site" evidence="11">
    <location>
        <position position="155"/>
    </location>
    <ligand>
        <name>CTP</name>
        <dbReference type="ChEBI" id="CHEBI:37563"/>
    </ligand>
</feature>
<dbReference type="SUPFAM" id="SSF81301">
    <property type="entry name" value="Nucleotidyltransferase"/>
    <property type="match status" value="1"/>
</dbReference>
<dbReference type="InterPro" id="IPR032810">
    <property type="entry name" value="CCA-adding_enz_C"/>
</dbReference>
<feature type="binding site" evidence="11">
    <location>
        <position position="155"/>
    </location>
    <ligand>
        <name>ATP</name>
        <dbReference type="ChEBI" id="CHEBI:30616"/>
    </ligand>
</feature>
<dbReference type="Pfam" id="PF12627">
    <property type="entry name" value="PolyA_pol_RNAbd"/>
    <property type="match status" value="1"/>
</dbReference>
<dbReference type="RefSeq" id="WP_377932175.1">
    <property type="nucleotide sequence ID" value="NZ_JBHUMF010000004.1"/>
</dbReference>
<feature type="binding site" evidence="11">
    <location>
        <position position="161"/>
    </location>
    <ligand>
        <name>CTP</name>
        <dbReference type="ChEBI" id="CHEBI:37563"/>
    </ligand>
</feature>
<comment type="catalytic activity">
    <reaction evidence="11">
        <text>a tRNA precursor + 2 CTP + ATP = a tRNA with a 3' CCA end + 3 diphosphate</text>
        <dbReference type="Rhea" id="RHEA:14433"/>
        <dbReference type="Rhea" id="RHEA-COMP:10465"/>
        <dbReference type="Rhea" id="RHEA-COMP:10468"/>
        <dbReference type="ChEBI" id="CHEBI:30616"/>
        <dbReference type="ChEBI" id="CHEBI:33019"/>
        <dbReference type="ChEBI" id="CHEBI:37563"/>
        <dbReference type="ChEBI" id="CHEBI:74896"/>
        <dbReference type="ChEBI" id="CHEBI:83071"/>
        <dbReference type="EC" id="2.7.7.72"/>
    </reaction>
</comment>
<dbReference type="PANTHER" id="PTHR46173">
    <property type="entry name" value="CCA TRNA NUCLEOTIDYLTRANSFERASE 1, MITOCHONDRIAL"/>
    <property type="match status" value="1"/>
</dbReference>
<feature type="binding site" evidence="11">
    <location>
        <position position="158"/>
    </location>
    <ligand>
        <name>CTP</name>
        <dbReference type="ChEBI" id="CHEBI:37563"/>
    </ligand>
</feature>
<evidence type="ECO:0000256" key="6">
    <source>
        <dbReference type="ARBA" id="ARBA00022741"/>
    </source>
</evidence>
<keyword evidence="6 11" id="KW-0547">Nucleotide-binding</keyword>
<reference evidence="16" key="1">
    <citation type="journal article" date="2019" name="Int. J. Syst. Evol. Microbiol.">
        <title>The Global Catalogue of Microorganisms (GCM) 10K type strain sequencing project: providing services to taxonomists for standard genome sequencing and annotation.</title>
        <authorList>
            <consortium name="The Broad Institute Genomics Platform"/>
            <consortium name="The Broad Institute Genome Sequencing Center for Infectious Disease"/>
            <person name="Wu L."/>
            <person name="Ma J."/>
        </authorList>
    </citation>
    <scope>NUCLEOTIDE SEQUENCE [LARGE SCALE GENOMIC DNA]</scope>
    <source>
        <strain evidence="16">KCTC 3913</strain>
    </source>
</reference>
<feature type="binding site" evidence="11">
    <location>
        <position position="43"/>
    </location>
    <ligand>
        <name>Mg(2+)</name>
        <dbReference type="ChEBI" id="CHEBI:18420"/>
    </ligand>
</feature>
<dbReference type="InterPro" id="IPR002646">
    <property type="entry name" value="PolA_pol_head_dom"/>
</dbReference>
<keyword evidence="3 11" id="KW-0819">tRNA processing</keyword>
<evidence type="ECO:0000259" key="14">
    <source>
        <dbReference type="Pfam" id="PF13735"/>
    </source>
</evidence>
<protein>
    <recommendedName>
        <fullName evidence="11">CCA-adding enzyme</fullName>
        <ecNumber evidence="11">2.7.7.72</ecNumber>
    </recommendedName>
    <alternativeName>
        <fullName evidence="11">CCA tRNA nucleotidyltransferase</fullName>
    </alternativeName>
    <alternativeName>
        <fullName evidence="11">tRNA CCA-pyrophosphorylase</fullName>
    </alternativeName>
    <alternativeName>
        <fullName evidence="11">tRNA adenylyl-/cytidylyl- transferase</fullName>
    </alternativeName>
    <alternativeName>
        <fullName evidence="11">tRNA nucleotidyltransferase</fullName>
    </alternativeName>
    <alternativeName>
        <fullName evidence="11">tRNA-NT</fullName>
    </alternativeName>
</protein>
<keyword evidence="7 11" id="KW-0692">RNA repair</keyword>
<evidence type="ECO:0000256" key="10">
    <source>
        <dbReference type="ARBA" id="ARBA00022884"/>
    </source>
</evidence>
<keyword evidence="2 11" id="KW-0808">Transferase</keyword>
<accession>A0ABW5RM90</accession>
<dbReference type="GO" id="GO:0004810">
    <property type="term" value="F:CCA tRNA nucleotidyltransferase activity"/>
    <property type="evidence" value="ECO:0007669"/>
    <property type="project" value="UniProtKB-EC"/>
</dbReference>
<comment type="miscellaneous">
    <text evidence="11">A single active site specifically recognizes both ATP and CTP and is responsible for their addition.</text>
</comment>
<keyword evidence="4 11" id="KW-0548">Nucleotidyltransferase</keyword>
<feature type="binding site" evidence="11">
    <location>
        <position position="31"/>
    </location>
    <ligand>
        <name>ATP</name>
        <dbReference type="ChEBI" id="CHEBI:30616"/>
    </ligand>
</feature>
<dbReference type="NCBIfam" id="NF009814">
    <property type="entry name" value="PRK13299.1"/>
    <property type="match status" value="1"/>
</dbReference>
<feature type="domain" description="Poly A polymerase head" evidence="12">
    <location>
        <begin position="23"/>
        <end position="143"/>
    </location>
</feature>
<feature type="domain" description="tRNA nucleotidyltransferase/poly(A) polymerase RNA and SrmB- binding" evidence="13">
    <location>
        <begin position="170"/>
        <end position="229"/>
    </location>
</feature>
<evidence type="ECO:0000313" key="16">
    <source>
        <dbReference type="Proteomes" id="UP001597506"/>
    </source>
</evidence>
<feature type="binding site" evidence="11">
    <location>
        <position position="112"/>
    </location>
    <ligand>
        <name>ATP</name>
        <dbReference type="ChEBI" id="CHEBI:30616"/>
    </ligand>
</feature>
<dbReference type="Pfam" id="PF01743">
    <property type="entry name" value="PolyA_pol"/>
    <property type="match status" value="1"/>
</dbReference>
<comment type="subunit">
    <text evidence="11">Homodimer.</text>
</comment>
<evidence type="ECO:0000256" key="4">
    <source>
        <dbReference type="ARBA" id="ARBA00022695"/>
    </source>
</evidence>
<sequence>MVPTLFEKAIPLLNKIEQAGYEAYFVGGSVRDYLMGRQINDVDIATSAFPSEVKKIFPHTVDVGIEHGTVLVLENGEEYEITTFRTESEYNDYRRPEAVEFIRSLVEDLKRRDFTMNSIAMDISGEIHDPFNGYEDIQSRVIRSVGSAKERFSEDALRMMRAVRFVSQLGFALEVETSKALAEHHSLLRHIAIERVTQEFEKLLSGQNKQKALELLLSSKLYNHLPGLSSKQDSLIRMTNLPIHSLTSAESWLLLLYLLQEEQPKHFLIKWRLSTKTIKRLCKDLTFLQERLGNDWSNYLVYCAGLPTAHRVENVYSVLEGKKSVEVDYITTIYESLPIKNRSELDLTGNDLLQWTNKKPGRWIKQILDTAEKSVINGEIQNEKNAIRGWLHRCKLI</sequence>
<feature type="binding site" evidence="11">
    <location>
        <position position="112"/>
    </location>
    <ligand>
        <name>CTP</name>
        <dbReference type="ChEBI" id="CHEBI:37563"/>
    </ligand>
</feature>
<keyword evidence="16" id="KW-1185">Reference proteome</keyword>
<keyword evidence="8 11" id="KW-0067">ATP-binding</keyword>
<dbReference type="CDD" id="cd05398">
    <property type="entry name" value="NT_ClassII-CCAase"/>
    <property type="match status" value="1"/>
</dbReference>
<dbReference type="PANTHER" id="PTHR46173:SF1">
    <property type="entry name" value="CCA TRNA NUCLEOTIDYLTRANSFERASE 1, MITOCHONDRIAL"/>
    <property type="match status" value="1"/>
</dbReference>
<feature type="binding site" evidence="11">
    <location>
        <position position="158"/>
    </location>
    <ligand>
        <name>ATP</name>
        <dbReference type="ChEBI" id="CHEBI:30616"/>
    </ligand>
</feature>
<dbReference type="Gene3D" id="3.30.460.10">
    <property type="entry name" value="Beta Polymerase, domain 2"/>
    <property type="match status" value="1"/>
</dbReference>
<evidence type="ECO:0000256" key="5">
    <source>
        <dbReference type="ARBA" id="ARBA00022723"/>
    </source>
</evidence>
<dbReference type="Proteomes" id="UP001597506">
    <property type="component" value="Unassembled WGS sequence"/>
</dbReference>
<dbReference type="Gene3D" id="1.10.246.80">
    <property type="match status" value="1"/>
</dbReference>
<evidence type="ECO:0000256" key="3">
    <source>
        <dbReference type="ARBA" id="ARBA00022694"/>
    </source>
</evidence>
<name>A0ABW5RM90_9BACI</name>
<feature type="domain" description="CCA-adding enzyme C-terminal" evidence="14">
    <location>
        <begin position="247"/>
        <end position="390"/>
    </location>
</feature>
<dbReference type="InterPro" id="IPR043519">
    <property type="entry name" value="NT_sf"/>
</dbReference>
<keyword evidence="5 11" id="KW-0479">Metal-binding</keyword>
<keyword evidence="10 11" id="KW-0694">RNA-binding</keyword>
<feature type="binding site" evidence="11">
    <location>
        <position position="41"/>
    </location>
    <ligand>
        <name>Mg(2+)</name>
        <dbReference type="ChEBI" id="CHEBI:18420"/>
    </ligand>
</feature>
<evidence type="ECO:0000256" key="9">
    <source>
        <dbReference type="ARBA" id="ARBA00022842"/>
    </source>
</evidence>
<dbReference type="Gene3D" id="1.20.58.560">
    <property type="match status" value="1"/>
</dbReference>
<feature type="binding site" evidence="11">
    <location>
        <position position="161"/>
    </location>
    <ligand>
        <name>ATP</name>
        <dbReference type="ChEBI" id="CHEBI:30616"/>
    </ligand>
</feature>
<evidence type="ECO:0000259" key="12">
    <source>
        <dbReference type="Pfam" id="PF01743"/>
    </source>
</evidence>
<keyword evidence="9 11" id="KW-0460">Magnesium</keyword>
<dbReference type="EC" id="2.7.7.72" evidence="11"/>
<dbReference type="Gene3D" id="1.10.110.30">
    <property type="match status" value="1"/>
</dbReference>
<dbReference type="InterPro" id="IPR050264">
    <property type="entry name" value="Bact_CCA-adding_enz_type3_sf"/>
</dbReference>